<name>A0A8J3NSD1_9ACTN</name>
<reference evidence="3 4" key="1">
    <citation type="submission" date="2021-01" db="EMBL/GenBank/DDBJ databases">
        <title>Whole genome shotgun sequence of Catellatospora chokoriensis NBRC 107358.</title>
        <authorList>
            <person name="Komaki H."/>
            <person name="Tamura T."/>
        </authorList>
    </citation>
    <scope>NUCLEOTIDE SEQUENCE [LARGE SCALE GENOMIC DNA]</scope>
    <source>
        <strain evidence="3 4">NBRC 107358</strain>
    </source>
</reference>
<organism evidence="3 4">
    <name type="scientific">Catellatospora chokoriensis</name>
    <dbReference type="NCBI Taxonomy" id="310353"/>
    <lineage>
        <taxon>Bacteria</taxon>
        <taxon>Bacillati</taxon>
        <taxon>Actinomycetota</taxon>
        <taxon>Actinomycetes</taxon>
        <taxon>Micromonosporales</taxon>
        <taxon>Micromonosporaceae</taxon>
        <taxon>Catellatospora</taxon>
    </lineage>
</organism>
<sequence length="140" mass="15529">MLHRVMVHRGRKGEPKGFREPAFAALLDAAHQQLDAPIVLVWDGLNSHKSAAMRELIAARPWLRVYQLPAYAPDLNPTENVWSNLRRRLANMASAPRSNSPARPRPASSACSTATTSSTGSSPPPACHRRNPFQRHQPRP</sequence>
<feature type="domain" description="Tc1-like transposase DDE" evidence="2">
    <location>
        <begin position="19"/>
        <end position="96"/>
    </location>
</feature>
<dbReference type="Proteomes" id="UP000619293">
    <property type="component" value="Unassembled WGS sequence"/>
</dbReference>
<evidence type="ECO:0000256" key="1">
    <source>
        <dbReference type="SAM" id="MobiDB-lite"/>
    </source>
</evidence>
<dbReference type="InterPro" id="IPR036397">
    <property type="entry name" value="RNaseH_sf"/>
</dbReference>
<keyword evidence="4" id="KW-1185">Reference proteome</keyword>
<evidence type="ECO:0000313" key="3">
    <source>
        <dbReference type="EMBL" id="GIF90416.1"/>
    </source>
</evidence>
<dbReference type="EMBL" id="BONG01000023">
    <property type="protein sequence ID" value="GIF90416.1"/>
    <property type="molecule type" value="Genomic_DNA"/>
</dbReference>
<feature type="region of interest" description="Disordered" evidence="1">
    <location>
        <begin position="92"/>
        <end position="140"/>
    </location>
</feature>
<accession>A0A8J3NSD1</accession>
<evidence type="ECO:0000313" key="4">
    <source>
        <dbReference type="Proteomes" id="UP000619293"/>
    </source>
</evidence>
<evidence type="ECO:0000259" key="2">
    <source>
        <dbReference type="Pfam" id="PF13358"/>
    </source>
</evidence>
<dbReference type="AlphaFoldDB" id="A0A8J3NSD1"/>
<gene>
    <name evidence="3" type="ORF">Cch02nite_38600</name>
</gene>
<comment type="caution">
    <text evidence="3">The sequence shown here is derived from an EMBL/GenBank/DDBJ whole genome shotgun (WGS) entry which is preliminary data.</text>
</comment>
<dbReference type="InterPro" id="IPR038717">
    <property type="entry name" value="Tc1-like_DDE_dom"/>
</dbReference>
<proteinExistence type="predicted"/>
<feature type="compositionally biased region" description="Basic residues" evidence="1">
    <location>
        <begin position="127"/>
        <end position="140"/>
    </location>
</feature>
<dbReference type="Gene3D" id="3.30.420.10">
    <property type="entry name" value="Ribonuclease H-like superfamily/Ribonuclease H"/>
    <property type="match status" value="1"/>
</dbReference>
<dbReference type="Pfam" id="PF13358">
    <property type="entry name" value="DDE_3"/>
    <property type="match status" value="1"/>
</dbReference>
<dbReference type="GO" id="GO:0003676">
    <property type="term" value="F:nucleic acid binding"/>
    <property type="evidence" value="ECO:0007669"/>
    <property type="project" value="InterPro"/>
</dbReference>
<feature type="compositionally biased region" description="Low complexity" evidence="1">
    <location>
        <begin position="93"/>
        <end position="121"/>
    </location>
</feature>
<protein>
    <recommendedName>
        <fullName evidence="2">Tc1-like transposase DDE domain-containing protein</fullName>
    </recommendedName>
</protein>